<keyword evidence="11" id="KW-1185">Reference proteome</keyword>
<accession>A7SZU7</accession>
<dbReference type="InterPro" id="IPR036390">
    <property type="entry name" value="WH_DNA-bd_sf"/>
</dbReference>
<dbReference type="AlphaFoldDB" id="A7SZU7"/>
<feature type="compositionally biased region" description="Basic residues" evidence="8">
    <location>
        <begin position="258"/>
        <end position="268"/>
    </location>
</feature>
<evidence type="ECO:0000313" key="10">
    <source>
        <dbReference type="EMBL" id="EDO30771.1"/>
    </source>
</evidence>
<dbReference type="PIRSF" id="PIRSF016398">
    <property type="entry name" value="TFIIE-beta"/>
    <property type="match status" value="1"/>
</dbReference>
<dbReference type="Pfam" id="PF02186">
    <property type="entry name" value="TFIIE_beta"/>
    <property type="match status" value="1"/>
</dbReference>
<dbReference type="CDD" id="cd07977">
    <property type="entry name" value="TFIIE_beta_winged_helix"/>
    <property type="match status" value="1"/>
</dbReference>
<evidence type="ECO:0000256" key="5">
    <source>
        <dbReference type="ARBA" id="ARBA00023242"/>
    </source>
</evidence>
<dbReference type="PROSITE" id="PS51351">
    <property type="entry name" value="TFIIE_BETA_C"/>
    <property type="match status" value="1"/>
</dbReference>
<dbReference type="GO" id="GO:0006367">
    <property type="term" value="P:transcription initiation at RNA polymerase II promoter"/>
    <property type="evidence" value="ECO:0000318"/>
    <property type="project" value="GO_Central"/>
</dbReference>
<dbReference type="HOGENOM" id="CLU_086770_0_0_1"/>
<feature type="domain" description="TFIIE beta" evidence="9">
    <location>
        <begin position="62"/>
        <end position="145"/>
    </location>
</feature>
<dbReference type="PANTHER" id="PTHR12716:SF8">
    <property type="entry name" value="TRANSCRIPTION INITIATION FACTOR IIE SUBUNIT BETA"/>
    <property type="match status" value="1"/>
</dbReference>
<dbReference type="GO" id="GO:0003677">
    <property type="term" value="F:DNA binding"/>
    <property type="evidence" value="ECO:0007669"/>
    <property type="project" value="UniProtKB-UniRule"/>
</dbReference>
<dbReference type="Gene3D" id="1.10.10.10">
    <property type="entry name" value="Winged helix-like DNA-binding domain superfamily/Winged helix DNA-binding domain"/>
    <property type="match status" value="1"/>
</dbReference>
<gene>
    <name evidence="10" type="ORF">NEMVEDRAFT_v1g175862</name>
</gene>
<dbReference type="InParanoid" id="A7SZU7"/>
<keyword evidence="4 7" id="KW-0804">Transcription</keyword>
<dbReference type="KEGG" id="nve:5501591"/>
<feature type="region of interest" description="Disordered" evidence="8">
    <location>
        <begin position="1"/>
        <end position="64"/>
    </location>
</feature>
<dbReference type="OrthoDB" id="5323195at2759"/>
<dbReference type="EMBL" id="DS469985">
    <property type="protein sequence ID" value="EDO30771.1"/>
    <property type="molecule type" value="Genomic_DNA"/>
</dbReference>
<evidence type="ECO:0000256" key="7">
    <source>
        <dbReference type="PIRNR" id="PIRNR016398"/>
    </source>
</evidence>
<organism evidence="10 11">
    <name type="scientific">Nematostella vectensis</name>
    <name type="common">Starlet sea anemone</name>
    <dbReference type="NCBI Taxonomy" id="45351"/>
    <lineage>
        <taxon>Eukaryota</taxon>
        <taxon>Metazoa</taxon>
        <taxon>Cnidaria</taxon>
        <taxon>Anthozoa</taxon>
        <taxon>Hexacorallia</taxon>
        <taxon>Actiniaria</taxon>
        <taxon>Edwardsiidae</taxon>
        <taxon>Nematostella</taxon>
    </lineage>
</organism>
<keyword evidence="3 7" id="KW-0238">DNA-binding</keyword>
<sequence>MDPSLLKDLQDFKKRSASQPTVEAKKAKPSSKKPSGSKSRAPPKHLPKELLQPKKASSPTLDKNHLKLRSNKRFVVIAKIVDFMKNRHLTRQFEPLSLDEILDKINYTDINPNDKSWLENNALKENPKLAFKDGKFAFSPKYHIRDKKQLVKLLEKHEERGHGGILLDDVRESLPDADKIVRNVSSRIMFITRSCDKKVLLFYNNKGYKMEIDEEFQKHWRAVSVDGIGEADIEKYLVKAGISTMQDTGVKRTQQMPQRKKAKRKKQFKKLNVHLDESTLRDYGQDNH</sequence>
<dbReference type="InterPro" id="IPR016656">
    <property type="entry name" value="TFIIE-bsu"/>
</dbReference>
<keyword evidence="5 7" id="KW-0539">Nucleus</keyword>
<dbReference type="FunCoup" id="A7SZU7">
    <property type="interactions" value="580"/>
</dbReference>
<dbReference type="PhylomeDB" id="A7SZU7"/>
<evidence type="ECO:0000256" key="8">
    <source>
        <dbReference type="SAM" id="MobiDB-lite"/>
    </source>
</evidence>
<evidence type="ECO:0000313" key="11">
    <source>
        <dbReference type="Proteomes" id="UP000001593"/>
    </source>
</evidence>
<dbReference type="InterPro" id="IPR003166">
    <property type="entry name" value="TFIIE_bsu_DNA-bd"/>
</dbReference>
<dbReference type="InterPro" id="IPR040501">
    <property type="entry name" value="TFA2_Winged_2"/>
</dbReference>
<dbReference type="PANTHER" id="PTHR12716">
    <property type="entry name" value="TRANSCRIPTION INITIATION FACTOR IIE, BETA SUBUNIT"/>
    <property type="match status" value="1"/>
</dbReference>
<reference evidence="10 11" key="1">
    <citation type="journal article" date="2007" name="Science">
        <title>Sea anemone genome reveals ancestral eumetazoan gene repertoire and genomic organization.</title>
        <authorList>
            <person name="Putnam N.H."/>
            <person name="Srivastava M."/>
            <person name="Hellsten U."/>
            <person name="Dirks B."/>
            <person name="Chapman J."/>
            <person name="Salamov A."/>
            <person name="Terry A."/>
            <person name="Shapiro H."/>
            <person name="Lindquist E."/>
            <person name="Kapitonov V.V."/>
            <person name="Jurka J."/>
            <person name="Genikhovich G."/>
            <person name="Grigoriev I.V."/>
            <person name="Lucas S.M."/>
            <person name="Steele R.E."/>
            <person name="Finnerty J.R."/>
            <person name="Technau U."/>
            <person name="Martindale M.Q."/>
            <person name="Rokhsar D.S."/>
        </authorList>
    </citation>
    <scope>NUCLEOTIDE SEQUENCE [LARGE SCALE GENOMIC DNA]</scope>
    <source>
        <strain evidence="11">CH2 X CH6</strain>
    </source>
</reference>
<evidence type="ECO:0000256" key="1">
    <source>
        <dbReference type="ARBA" id="ARBA00004123"/>
    </source>
</evidence>
<dbReference type="Proteomes" id="UP000001593">
    <property type="component" value="Unassembled WGS sequence"/>
</dbReference>
<evidence type="ECO:0000256" key="4">
    <source>
        <dbReference type="ARBA" id="ARBA00023163"/>
    </source>
</evidence>
<comment type="subcellular location">
    <subcellularLocation>
        <location evidence="1 7">Nucleus</location>
    </subcellularLocation>
</comment>
<dbReference type="OMA" id="AFKRRAM"/>
<feature type="compositionally biased region" description="Polar residues" evidence="8">
    <location>
        <begin position="247"/>
        <end position="257"/>
    </location>
</feature>
<proteinExistence type="inferred from homology"/>
<feature type="region of interest" description="Disordered" evidence="8">
    <location>
        <begin position="247"/>
        <end position="268"/>
    </location>
</feature>
<dbReference type="FunFam" id="1.10.10.10:FF:000177">
    <property type="entry name" value="Transcription initiation factor IIE subunit beta"/>
    <property type="match status" value="1"/>
</dbReference>
<dbReference type="STRING" id="45351.A7SZU7"/>
<evidence type="ECO:0000259" key="9">
    <source>
        <dbReference type="PROSITE" id="PS51351"/>
    </source>
</evidence>
<evidence type="ECO:0000256" key="6">
    <source>
        <dbReference type="ARBA" id="ARBA00025581"/>
    </source>
</evidence>
<dbReference type="GO" id="GO:0005673">
    <property type="term" value="C:transcription factor TFIIE complex"/>
    <property type="evidence" value="ECO:0000318"/>
    <property type="project" value="GO_Central"/>
</dbReference>
<keyword evidence="2 7" id="KW-0805">Transcription regulation</keyword>
<evidence type="ECO:0000256" key="2">
    <source>
        <dbReference type="ARBA" id="ARBA00023015"/>
    </source>
</evidence>
<dbReference type="SUPFAM" id="SSF46785">
    <property type="entry name" value="Winged helix' DNA-binding domain"/>
    <property type="match status" value="1"/>
</dbReference>
<evidence type="ECO:0000256" key="3">
    <source>
        <dbReference type="ARBA" id="ARBA00023125"/>
    </source>
</evidence>
<dbReference type="Pfam" id="PF18121">
    <property type="entry name" value="TFA2_Winged_2"/>
    <property type="match status" value="1"/>
</dbReference>
<protein>
    <recommendedName>
        <fullName evidence="7">Transcription initiation factor IIE subunit beta</fullName>
    </recommendedName>
</protein>
<name>A7SZU7_NEMVE</name>
<comment type="subunit">
    <text evidence="7">Tetramer of two alpha and two beta chains.</text>
</comment>
<dbReference type="InterPro" id="IPR036388">
    <property type="entry name" value="WH-like_DNA-bd_sf"/>
</dbReference>
<dbReference type="eggNOG" id="KOG3095">
    <property type="taxonomic scope" value="Eukaryota"/>
</dbReference>
<comment type="function">
    <text evidence="6 7">Recruits TFIIH to the initiation complex and stimulates the RNA polymerase II C-terminal domain kinase and DNA-dependent ATPase activities of TFIIH. Both TFIIH and TFIIE are required for promoter clearance by RNA polymerase.</text>
</comment>
<comment type="similarity">
    <text evidence="7">Belongs to the TFIIE beta subunit family.</text>
</comment>